<feature type="domain" description="Sulfatase-modifying factor enzyme-like" evidence="1">
    <location>
        <begin position="66"/>
        <end position="276"/>
    </location>
</feature>
<dbReference type="PANTHER" id="PTHR23150:SF19">
    <property type="entry name" value="FORMYLGLYCINE-GENERATING ENZYME"/>
    <property type="match status" value="1"/>
</dbReference>
<dbReference type="InterPro" id="IPR005532">
    <property type="entry name" value="SUMF_dom"/>
</dbReference>
<organism evidence="2 3">
    <name type="scientific">Kaistella carnis</name>
    <dbReference type="NCBI Taxonomy" id="1241979"/>
    <lineage>
        <taxon>Bacteria</taxon>
        <taxon>Pseudomonadati</taxon>
        <taxon>Bacteroidota</taxon>
        <taxon>Flavobacteriia</taxon>
        <taxon>Flavobacteriales</taxon>
        <taxon>Weeksellaceae</taxon>
        <taxon>Chryseobacterium group</taxon>
        <taxon>Kaistella</taxon>
    </lineage>
</organism>
<dbReference type="InterPro" id="IPR016187">
    <property type="entry name" value="CTDL_fold"/>
</dbReference>
<dbReference type="SUPFAM" id="SSF56436">
    <property type="entry name" value="C-type lectin-like"/>
    <property type="match status" value="1"/>
</dbReference>
<accession>A0A3G8XK00</accession>
<dbReference type="GO" id="GO:0120147">
    <property type="term" value="F:formylglycine-generating oxidase activity"/>
    <property type="evidence" value="ECO:0007669"/>
    <property type="project" value="TreeGrafter"/>
</dbReference>
<dbReference type="AlphaFoldDB" id="A0A3G8XK00"/>
<sequence>MSKFFKRILYFGGFFFLLNSCDKANILEKKVTSTEKIQQEVPITPNVKMALIKGGEYQPFYGEDSTLVRVEDFLLDERPVTNGEFLDFVKKNPKWKRSQVKEVFADDTYLKDWQDDETLPKNADPDAPITFVSWFAAKAYAKSAGKRLPTLDEWEYVAMADEETSNARNKPSYSAHLINLYNQKEREKHKVQLSKPNYWGVYNMFDLVWEWTDDFNSIMTTSDSRTAEYDDKGLFCASAATSTTDVLNYASFMRYAFRSSLKANYTVGNLGFRCAKDAANTTK</sequence>
<keyword evidence="3" id="KW-1185">Reference proteome</keyword>
<evidence type="ECO:0000313" key="2">
    <source>
        <dbReference type="EMBL" id="AZI33118.1"/>
    </source>
</evidence>
<dbReference type="PANTHER" id="PTHR23150">
    <property type="entry name" value="SULFATASE MODIFYING FACTOR 1, 2"/>
    <property type="match status" value="1"/>
</dbReference>
<dbReference type="EMBL" id="CP034159">
    <property type="protein sequence ID" value="AZI33118.1"/>
    <property type="molecule type" value="Genomic_DNA"/>
</dbReference>
<dbReference type="OrthoDB" id="9768004at2"/>
<dbReference type="KEGG" id="ccas:EIB73_07995"/>
<gene>
    <name evidence="2" type="ORF">EIB73_07995</name>
</gene>
<dbReference type="RefSeq" id="WP_125024282.1">
    <property type="nucleotide sequence ID" value="NZ_CP034159.1"/>
</dbReference>
<dbReference type="Proteomes" id="UP000270185">
    <property type="component" value="Chromosome"/>
</dbReference>
<name>A0A3G8XK00_9FLAO</name>
<dbReference type="Pfam" id="PF03781">
    <property type="entry name" value="FGE-sulfatase"/>
    <property type="match status" value="1"/>
</dbReference>
<evidence type="ECO:0000259" key="1">
    <source>
        <dbReference type="Pfam" id="PF03781"/>
    </source>
</evidence>
<evidence type="ECO:0000313" key="3">
    <source>
        <dbReference type="Proteomes" id="UP000270185"/>
    </source>
</evidence>
<dbReference type="InterPro" id="IPR051043">
    <property type="entry name" value="Sulfatase_Mod_Factor_Kinase"/>
</dbReference>
<reference evidence="3" key="1">
    <citation type="submission" date="2018-11" db="EMBL/GenBank/DDBJ databases">
        <title>Proposal to divide the Flavobacteriaceae and reorganize its genera based on Amino Acid Identity values calculated from whole genome sequences.</title>
        <authorList>
            <person name="Nicholson A.C."/>
            <person name="Gulvik C.A."/>
            <person name="Whitney A.M."/>
            <person name="Humrighouse B.W."/>
            <person name="Bell M."/>
            <person name="Holmes B."/>
            <person name="Steigerwalt A.G."/>
            <person name="Villarma A."/>
            <person name="Sheth M."/>
            <person name="Batra D."/>
            <person name="Pryor J."/>
            <person name="Bernardet J.-F."/>
            <person name="Hugo C."/>
            <person name="Kampfer P."/>
            <person name="Newman J.D."/>
            <person name="McQuiston J.R."/>
        </authorList>
    </citation>
    <scope>NUCLEOTIDE SEQUENCE [LARGE SCALE GENOMIC DNA]</scope>
    <source>
        <strain evidence="3">G0081</strain>
    </source>
</reference>
<proteinExistence type="predicted"/>
<protein>
    <submittedName>
        <fullName evidence="2">Formylglycine-generating enzyme family protein</fullName>
    </submittedName>
</protein>
<dbReference type="Gene3D" id="3.90.1580.10">
    <property type="entry name" value="paralog of FGE (formylglycine-generating enzyme)"/>
    <property type="match status" value="1"/>
</dbReference>
<dbReference type="InterPro" id="IPR042095">
    <property type="entry name" value="SUMF_sf"/>
</dbReference>